<proteinExistence type="predicted"/>
<dbReference type="SUPFAM" id="SSF51556">
    <property type="entry name" value="Metallo-dependent hydrolases"/>
    <property type="match status" value="1"/>
</dbReference>
<dbReference type="AlphaFoldDB" id="A0A1I1LPT6"/>
<gene>
    <name evidence="3" type="ORF">SAMN05444422_12017</name>
</gene>
<dbReference type="Gene3D" id="2.30.40.10">
    <property type="entry name" value="Urease, subunit C, domain 1"/>
    <property type="match status" value="1"/>
</dbReference>
<dbReference type="GO" id="GO:0016810">
    <property type="term" value="F:hydrolase activity, acting on carbon-nitrogen (but not peptide) bonds"/>
    <property type="evidence" value="ECO:0007669"/>
    <property type="project" value="InterPro"/>
</dbReference>
<dbReference type="InterPro" id="IPR050287">
    <property type="entry name" value="MTA/SAH_deaminase"/>
</dbReference>
<feature type="domain" description="Amidohydrolase-related" evidence="2">
    <location>
        <begin position="59"/>
        <end position="414"/>
    </location>
</feature>
<dbReference type="InterPro" id="IPR032466">
    <property type="entry name" value="Metal_Hydrolase"/>
</dbReference>
<reference evidence="4" key="1">
    <citation type="submission" date="2016-10" db="EMBL/GenBank/DDBJ databases">
        <authorList>
            <person name="Varghese N."/>
            <person name="Submissions S."/>
        </authorList>
    </citation>
    <scope>NUCLEOTIDE SEQUENCE [LARGE SCALE GENOMIC DNA]</scope>
    <source>
        <strain evidence="4">DSM 13078</strain>
    </source>
</reference>
<dbReference type="SUPFAM" id="SSF51338">
    <property type="entry name" value="Composite domain of metallo-dependent hydrolases"/>
    <property type="match status" value="1"/>
</dbReference>
<sequence length="488" mass="53615">MTADIAIHDAYVLTVDDRNRLYERGTVLIKDGRITEVRASRDDDADIDATRVVDGEGTLVMPGLVNAHTHLELTPLIGAFSDLDLMEMMSGMTAIFGHIAEGEYDYLTEAGYELAALNFLAGGVTTVNSMDVRPSAGAETFGEAGLRGFFGMALSDLFWDVPVDEQFARARRFIDEYHDTYDGRIRATIDPHDDWSCTRELWERTADLAAEYPDLLVHTHLLELEESNKMARSNGAEDSLDLLDNVGLLDNRLVAAHFRLADDEDIRRTADADASVAHCPSIFCYWNTDGDAQWTPVPELRAAGVDVGLGVDDHYWHDSYSMFGEARQARLAANLKRSAGQYDSMELVRMLTIEGAEALDVGGEIGSLEPGKRADVILLDVEQPKFTPLTNIPAQVANNAAPADVETVIVDGNVLMQDGEVKTMDAEAVRDCVETAVDRFESETDLKLGIGVSEPPGAMDVARDLPKRGPAQLLGRLAFQSVRDRFPF</sequence>
<protein>
    <submittedName>
        <fullName evidence="3">5-methylthioadenosine/S-adenosylhomocysteine deaminase</fullName>
    </submittedName>
</protein>
<dbReference type="InterPro" id="IPR011059">
    <property type="entry name" value="Metal-dep_hydrolase_composite"/>
</dbReference>
<name>A0A1I1LPT6_NATHA</name>
<dbReference type="Pfam" id="PF01979">
    <property type="entry name" value="Amidohydro_1"/>
    <property type="match status" value="1"/>
</dbReference>
<organism evidence="3 4">
    <name type="scientific">Natronobacterium haloterrestre</name>
    <name type="common">Halobiforma haloterrestris</name>
    <dbReference type="NCBI Taxonomy" id="148448"/>
    <lineage>
        <taxon>Archaea</taxon>
        <taxon>Methanobacteriati</taxon>
        <taxon>Methanobacteriota</taxon>
        <taxon>Stenosarchaea group</taxon>
        <taxon>Halobacteria</taxon>
        <taxon>Halobacteriales</taxon>
        <taxon>Natrialbaceae</taxon>
        <taxon>Natronobacterium</taxon>
    </lineage>
</organism>
<dbReference type="InterPro" id="IPR006680">
    <property type="entry name" value="Amidohydro-rel"/>
</dbReference>
<evidence type="ECO:0000313" key="3">
    <source>
        <dbReference type="EMBL" id="SFC74976.1"/>
    </source>
</evidence>
<keyword evidence="4" id="KW-1185">Reference proteome</keyword>
<dbReference type="PANTHER" id="PTHR43794:SF11">
    <property type="entry name" value="AMIDOHYDROLASE-RELATED DOMAIN-CONTAINING PROTEIN"/>
    <property type="match status" value="1"/>
</dbReference>
<dbReference type="EMBL" id="FOKW01000020">
    <property type="protein sequence ID" value="SFC74976.1"/>
    <property type="molecule type" value="Genomic_DNA"/>
</dbReference>
<evidence type="ECO:0000313" key="4">
    <source>
        <dbReference type="Proteomes" id="UP000199161"/>
    </source>
</evidence>
<dbReference type="PANTHER" id="PTHR43794">
    <property type="entry name" value="AMINOHYDROLASE SSNA-RELATED"/>
    <property type="match status" value="1"/>
</dbReference>
<keyword evidence="1" id="KW-0378">Hydrolase</keyword>
<dbReference type="Gene3D" id="3.20.20.140">
    <property type="entry name" value="Metal-dependent hydrolases"/>
    <property type="match status" value="1"/>
</dbReference>
<dbReference type="OrthoDB" id="24954at2157"/>
<evidence type="ECO:0000256" key="1">
    <source>
        <dbReference type="ARBA" id="ARBA00022801"/>
    </source>
</evidence>
<evidence type="ECO:0000259" key="2">
    <source>
        <dbReference type="Pfam" id="PF01979"/>
    </source>
</evidence>
<dbReference type="RefSeq" id="WP_089790087.1">
    <property type="nucleotide sequence ID" value="NZ_FOKW01000020.1"/>
</dbReference>
<accession>A0A1I1LPT6</accession>
<dbReference type="Proteomes" id="UP000199161">
    <property type="component" value="Unassembled WGS sequence"/>
</dbReference>